<dbReference type="Proteomes" id="UP001162501">
    <property type="component" value="Unassembled WGS sequence"/>
</dbReference>
<sequence length="102" mass="11135">MACGTDVKRVGSRYKPRPLGFYFYVSFIIFICFWLRWVFAAVPGLSAVVASGSDSWLRRVGARVSHCGPCVSYSRGFSGCVAAALGAWADSCDAQARLRRGM</sequence>
<name>A0ACB1KHF8_RANTA</name>
<evidence type="ECO:0000313" key="1">
    <source>
        <dbReference type="EMBL" id="CAM9218054.1"/>
    </source>
</evidence>
<proteinExistence type="predicted"/>
<reference evidence="1" key="1">
    <citation type="submission" date="2025-03" db="EMBL/GenBank/DDBJ databases">
        <authorList>
            <consortium name="ELIXIR-Norway"/>
            <consortium name="Elixir Norway"/>
        </authorList>
    </citation>
    <scope>NUCLEOTIDE SEQUENCE</scope>
</reference>
<dbReference type="EMBL" id="CATOBB020001003">
    <property type="protein sequence ID" value="CAM9218054.1"/>
    <property type="molecule type" value="Genomic_DNA"/>
</dbReference>
<comment type="caution">
    <text evidence="1">The sequence shown here is derived from an EMBL/GenBank/DDBJ whole genome shotgun (WGS) entry which is preliminary data.</text>
</comment>
<protein>
    <submittedName>
        <fullName evidence="1">Uncharacterized protein</fullName>
    </submittedName>
</protein>
<accession>A0ACB1KHF8</accession>
<gene>
    <name evidence="1" type="ORF">MRATA1EN22A_LOCUS30020</name>
</gene>
<organism evidence="1 2">
    <name type="scientific">Rangifer tarandus platyrhynchus</name>
    <name type="common">Svalbard reindeer</name>
    <dbReference type="NCBI Taxonomy" id="3082113"/>
    <lineage>
        <taxon>Eukaryota</taxon>
        <taxon>Metazoa</taxon>
        <taxon>Chordata</taxon>
        <taxon>Craniata</taxon>
        <taxon>Vertebrata</taxon>
        <taxon>Euteleostomi</taxon>
        <taxon>Mammalia</taxon>
        <taxon>Eutheria</taxon>
        <taxon>Laurasiatheria</taxon>
        <taxon>Artiodactyla</taxon>
        <taxon>Ruminantia</taxon>
        <taxon>Pecora</taxon>
        <taxon>Cervidae</taxon>
        <taxon>Odocoileinae</taxon>
        <taxon>Rangifer</taxon>
    </lineage>
</organism>
<evidence type="ECO:0000313" key="2">
    <source>
        <dbReference type="Proteomes" id="UP001162501"/>
    </source>
</evidence>